<dbReference type="HOGENOM" id="CLU_456385_0_0_1"/>
<evidence type="ECO:0000256" key="3">
    <source>
        <dbReference type="SAM" id="MobiDB-lite"/>
    </source>
</evidence>
<protein>
    <recommendedName>
        <fullName evidence="4">CCHC-type domain-containing protein</fullName>
    </recommendedName>
</protein>
<dbReference type="EMBL" id="KL197762">
    <property type="protein sequence ID" value="KDQ50303.1"/>
    <property type="molecule type" value="Genomic_DNA"/>
</dbReference>
<dbReference type="PROSITE" id="PS50158">
    <property type="entry name" value="ZF_CCHC"/>
    <property type="match status" value="1"/>
</dbReference>
<keyword evidence="6" id="KW-1185">Reference proteome</keyword>
<dbReference type="Pfam" id="PF22936">
    <property type="entry name" value="Pol_BBD"/>
    <property type="match status" value="1"/>
</dbReference>
<keyword evidence="2" id="KW-0863">Zinc-finger</keyword>
<keyword evidence="1" id="KW-0507">mRNA processing</keyword>
<organism evidence="5 6">
    <name type="scientific">Jaapia argillacea MUCL 33604</name>
    <dbReference type="NCBI Taxonomy" id="933084"/>
    <lineage>
        <taxon>Eukaryota</taxon>
        <taxon>Fungi</taxon>
        <taxon>Dikarya</taxon>
        <taxon>Basidiomycota</taxon>
        <taxon>Agaricomycotina</taxon>
        <taxon>Agaricomycetes</taxon>
        <taxon>Agaricomycetidae</taxon>
        <taxon>Jaapiales</taxon>
        <taxon>Jaapiaceae</taxon>
        <taxon>Jaapia</taxon>
    </lineage>
</organism>
<feature type="compositionally biased region" description="Basic and acidic residues" evidence="3">
    <location>
        <begin position="238"/>
        <end position="268"/>
    </location>
</feature>
<dbReference type="STRING" id="933084.A0A067P5W9"/>
<reference evidence="6" key="1">
    <citation type="journal article" date="2014" name="Proc. Natl. Acad. Sci. U.S.A.">
        <title>Extensive sampling of basidiomycete genomes demonstrates inadequacy of the white-rot/brown-rot paradigm for wood decay fungi.</title>
        <authorList>
            <person name="Riley R."/>
            <person name="Salamov A.A."/>
            <person name="Brown D.W."/>
            <person name="Nagy L.G."/>
            <person name="Floudas D."/>
            <person name="Held B.W."/>
            <person name="Levasseur A."/>
            <person name="Lombard V."/>
            <person name="Morin E."/>
            <person name="Otillar R."/>
            <person name="Lindquist E.A."/>
            <person name="Sun H."/>
            <person name="LaButti K.M."/>
            <person name="Schmutz J."/>
            <person name="Jabbour D."/>
            <person name="Luo H."/>
            <person name="Baker S.E."/>
            <person name="Pisabarro A.G."/>
            <person name="Walton J.D."/>
            <person name="Blanchette R.A."/>
            <person name="Henrissat B."/>
            <person name="Martin F."/>
            <person name="Cullen D."/>
            <person name="Hibbett D.S."/>
            <person name="Grigoriev I.V."/>
        </authorList>
    </citation>
    <scope>NUCLEOTIDE SEQUENCE [LARGE SCALE GENOMIC DNA]</scope>
    <source>
        <strain evidence="6">MUCL 33604</strain>
    </source>
</reference>
<feature type="region of interest" description="Disordered" evidence="3">
    <location>
        <begin position="213"/>
        <end position="341"/>
    </location>
</feature>
<dbReference type="InParanoid" id="A0A067P5W9"/>
<dbReference type="InterPro" id="IPR036875">
    <property type="entry name" value="Znf_CCHC_sf"/>
</dbReference>
<evidence type="ECO:0000259" key="4">
    <source>
        <dbReference type="PROSITE" id="PS50158"/>
    </source>
</evidence>
<dbReference type="InterPro" id="IPR054722">
    <property type="entry name" value="PolX-like_BBD"/>
</dbReference>
<sequence>MSTSQSSDTLPSTIPKLDENGMNWVIFSERFMDMVQVKGFWGYYDGSVTILTFATTPLTAAQEVEVTAWKKAEATAKYLLTQKLHSHTLIKFTSKGEYALTNARTQFLDSKCGKDADVQAFLDKLVAERSCLSGMGVNISEEDMCSTVIKCLPDYLSDFTAAQLAATRTIVQQQYQILLAMSPSTPVPAPGKIDPNFLINLISKEFDRVKAKQASRSKAKADNNEALSVQPWKGKWKGKGDGLSGDKSKPKGACRECGEKGHFKDSCPKKSLKVKPKDDAKAKSGMANIVEEPNSDDNGAWAMDYDSDSDIEEDSQSDDSMPSIQSVSDSDSESEAGDVDDDDEVLFLEVGDDSLDVGSDWSLEMGFGSEASLLYTKVDSDIDGGLDAVDTAAALGDTTWDKMRNIPQKELYDSRSTCHISPYCDNFENFVEIPPKPFTAAKKQNFNAVGLGKLVLEVPNGVSASQLQLTKVLYSPEVGYTLVLIGQLDQLGFSTTFADGRCTIKGPNGKSVGEIPRSVKGLYHVIHNSVDPSTGSANAAEEQLVKKGFVTGVALDKSSAESVFCEPCVKAKATRKSVPKERQGSGAERFGDEIHTDV</sequence>
<proteinExistence type="predicted"/>
<dbReference type="GO" id="GO:0006397">
    <property type="term" value="P:mRNA processing"/>
    <property type="evidence" value="ECO:0007669"/>
    <property type="project" value="UniProtKB-KW"/>
</dbReference>
<dbReference type="AlphaFoldDB" id="A0A067P5W9"/>
<dbReference type="SUPFAM" id="SSF57756">
    <property type="entry name" value="Retrovirus zinc finger-like domains"/>
    <property type="match status" value="1"/>
</dbReference>
<dbReference type="Proteomes" id="UP000027265">
    <property type="component" value="Unassembled WGS sequence"/>
</dbReference>
<gene>
    <name evidence="5" type="ORF">JAAARDRAFT_51339</name>
</gene>
<evidence type="ECO:0000313" key="6">
    <source>
        <dbReference type="Proteomes" id="UP000027265"/>
    </source>
</evidence>
<keyword evidence="2" id="KW-0479">Metal-binding</keyword>
<evidence type="ECO:0000256" key="1">
    <source>
        <dbReference type="ARBA" id="ARBA00022664"/>
    </source>
</evidence>
<feature type="region of interest" description="Disordered" evidence="3">
    <location>
        <begin position="575"/>
        <end position="598"/>
    </location>
</feature>
<accession>A0A067P5W9</accession>
<feature type="compositionally biased region" description="Acidic residues" evidence="3">
    <location>
        <begin position="330"/>
        <end position="341"/>
    </location>
</feature>
<dbReference type="GO" id="GO:0008270">
    <property type="term" value="F:zinc ion binding"/>
    <property type="evidence" value="ECO:0007669"/>
    <property type="project" value="UniProtKB-KW"/>
</dbReference>
<feature type="compositionally biased region" description="Basic and acidic residues" evidence="3">
    <location>
        <begin position="578"/>
        <end position="598"/>
    </location>
</feature>
<evidence type="ECO:0000256" key="2">
    <source>
        <dbReference type="PROSITE-ProRule" id="PRU00047"/>
    </source>
</evidence>
<keyword evidence="2" id="KW-0862">Zinc</keyword>
<dbReference type="GO" id="GO:0003676">
    <property type="term" value="F:nucleic acid binding"/>
    <property type="evidence" value="ECO:0007669"/>
    <property type="project" value="InterPro"/>
</dbReference>
<name>A0A067P5W9_9AGAM</name>
<feature type="domain" description="CCHC-type" evidence="4">
    <location>
        <begin position="254"/>
        <end position="269"/>
    </location>
</feature>
<dbReference type="InterPro" id="IPR001878">
    <property type="entry name" value="Znf_CCHC"/>
</dbReference>
<evidence type="ECO:0000313" key="5">
    <source>
        <dbReference type="EMBL" id="KDQ50303.1"/>
    </source>
</evidence>
<feature type="compositionally biased region" description="Acidic residues" evidence="3">
    <location>
        <begin position="305"/>
        <end position="317"/>
    </location>
</feature>
<dbReference type="OrthoDB" id="3263038at2759"/>